<dbReference type="Pfam" id="PF12796">
    <property type="entry name" value="Ank_2"/>
    <property type="match status" value="2"/>
</dbReference>
<keyword evidence="4" id="KW-1133">Transmembrane helix</keyword>
<name>A0A9P9A4N3_9PEZI</name>
<sequence>MRLINVETRQLESFFFSGDVPPYAILSHTWGADEEEITFQDFQSGNTTKPGIGRFKLDESCKQAKNDGLFYIWNDTCCIDKSNSSELGEAINSMFKWYKKSDRCYAYLQDVPHDQIGLFPKSRWFTRGWTLQELLAPEEVMFFSSEWRLLGSCKELAPQVENATGIPQHYLMGIADISEASVAQRMSWAATRQTKRPEDIAYSLLGIFGIVMSMIYGEGEEAFMRLQEEIMRRKIDDSILAWGLEQTEGGEHRPVHSKRGGLASSPANFKNCGLIVSGEFSTTSFESFNTLGPKVRIRLPLYKTPSGHTFGLLGSHLNHDHTRIVGIPLSVVEPESSNTYVRPQKVPARIFNSIECIGSTIATINVLNKNSDHPASQRRHGFFITDQTGHGLEIIRVHPGEQWQQGKSTISALLDPETGLVKTQRTWVRMRCKDASFTEHLILVLDLNGSQDNSSAPTPHCTLMVGDADQLSAWDDETGHSNIGAFEKISYRGGNDITMSTKKVLQADVALERVGAQPMFVVRIGVAVGKLPTQAPSWDTAMRIHAITFQLARNVKSQDTTLTLQSLTISKLNELRREVEPLRRQLSSVEYQIKTLEAEKERLMSHIASHDTEISMFAEETTKIEDTTRKTRSKDKALLDEWATSLGGKLTDSDDRSRWRQDEVARRLLDDLPEDIQPQHGFSLSGSSPLCEKLLTRAVLHGNPGIAAFAMDTLGAEAKSIFLFREHESTSLFEIAAAYYSPAVVQTLLDRETYMEPEAAVICSVAAKHGNLEVVKAIYYSANLGPNILSLCLTQALEGTRHLPTVQFLLEKGADANIPNFFPLHLAAESDDVELLTLLLDNGTRIATEDRRGLTPIAKAAAYSKECTKLLLARGADPDHGTARFGVPVQKPLYMAALSGRVDTAQMLLDAGADIEAVASNGRRALACAAELGHFKVVALLLDRGADVHAHSNSQHMALNLAASLGHLETVRVMCEHHSSQTALFATARAAAVTCARKAGQQDIVDYLRRENRATQAPDLGDSRTPTLQSGGTEQLPRGWAARPQELDGRLLSQEEAERRRNALPPFPASSTYCPKDSSPADQTVVASPTGTQARVEHDDTDCAAGKRPIVIDEWGVPRRDEKETEELLRPFKPPPSPPPRNSMHSLGSVISRIVRR</sequence>
<dbReference type="EMBL" id="JAGSXJ010000046">
    <property type="protein sequence ID" value="KAH6662422.1"/>
    <property type="molecule type" value="Genomic_DNA"/>
</dbReference>
<dbReference type="PANTHER" id="PTHR10622">
    <property type="entry name" value="HET DOMAIN-CONTAINING PROTEIN"/>
    <property type="match status" value="1"/>
</dbReference>
<gene>
    <name evidence="7" type="ORF">F5X68DRAFT_218561</name>
</gene>
<feature type="region of interest" description="Disordered" evidence="3">
    <location>
        <begin position="1057"/>
        <end position="1098"/>
    </location>
</feature>
<keyword evidence="4" id="KW-0812">Transmembrane</keyword>
<dbReference type="PROSITE" id="PS50088">
    <property type="entry name" value="ANK_REPEAT"/>
    <property type="match status" value="3"/>
</dbReference>
<dbReference type="Gene3D" id="1.25.40.20">
    <property type="entry name" value="Ankyrin repeat-containing domain"/>
    <property type="match status" value="1"/>
</dbReference>
<dbReference type="InterPro" id="IPR010730">
    <property type="entry name" value="HET"/>
</dbReference>
<dbReference type="Proteomes" id="UP000770015">
    <property type="component" value="Unassembled WGS sequence"/>
</dbReference>
<feature type="repeat" description="ANK" evidence="1">
    <location>
        <begin position="819"/>
        <end position="851"/>
    </location>
</feature>
<feature type="region of interest" description="Disordered" evidence="3">
    <location>
        <begin position="1116"/>
        <end position="1157"/>
    </location>
</feature>
<dbReference type="OrthoDB" id="194358at2759"/>
<dbReference type="SMART" id="SM00248">
    <property type="entry name" value="ANK"/>
    <property type="match status" value="6"/>
</dbReference>
<feature type="compositionally biased region" description="Polar residues" evidence="3">
    <location>
        <begin position="1024"/>
        <end position="1033"/>
    </location>
</feature>
<dbReference type="SUPFAM" id="SSF48403">
    <property type="entry name" value="Ankyrin repeat"/>
    <property type="match status" value="1"/>
</dbReference>
<dbReference type="Pfam" id="PF06985">
    <property type="entry name" value="HET"/>
    <property type="match status" value="1"/>
</dbReference>
<proteinExistence type="predicted"/>
<dbReference type="InterPro" id="IPR058525">
    <property type="entry name" value="DUF8212"/>
</dbReference>
<evidence type="ECO:0000256" key="2">
    <source>
        <dbReference type="SAM" id="Coils"/>
    </source>
</evidence>
<dbReference type="AlphaFoldDB" id="A0A9P9A4N3"/>
<keyword evidence="1" id="KW-0040">ANK repeat</keyword>
<evidence type="ECO:0000313" key="8">
    <source>
        <dbReference type="Proteomes" id="UP000770015"/>
    </source>
</evidence>
<evidence type="ECO:0000256" key="1">
    <source>
        <dbReference type="PROSITE-ProRule" id="PRU00023"/>
    </source>
</evidence>
<protein>
    <recommendedName>
        <fullName evidence="9">Heterokaryon incompatibility domain-containing protein</fullName>
    </recommendedName>
</protein>
<feature type="domain" description="Heterokaryon incompatibility" evidence="5">
    <location>
        <begin position="23"/>
        <end position="114"/>
    </location>
</feature>
<feature type="compositionally biased region" description="Basic and acidic residues" evidence="3">
    <location>
        <begin position="1116"/>
        <end position="1130"/>
    </location>
</feature>
<feature type="repeat" description="ANK" evidence="1">
    <location>
        <begin position="921"/>
        <end position="953"/>
    </location>
</feature>
<evidence type="ECO:0008006" key="9">
    <source>
        <dbReference type="Google" id="ProtNLM"/>
    </source>
</evidence>
<dbReference type="Pfam" id="PF26640">
    <property type="entry name" value="DUF8212"/>
    <property type="match status" value="1"/>
</dbReference>
<feature type="repeat" description="ANK" evidence="1">
    <location>
        <begin position="892"/>
        <end position="920"/>
    </location>
</feature>
<keyword evidence="8" id="KW-1185">Reference proteome</keyword>
<feature type="domain" description="DUF8212" evidence="6">
    <location>
        <begin position="222"/>
        <end position="255"/>
    </location>
</feature>
<feature type="transmembrane region" description="Helical" evidence="4">
    <location>
        <begin position="200"/>
        <end position="217"/>
    </location>
</feature>
<organism evidence="7 8">
    <name type="scientific">Plectosphaerella plurivora</name>
    <dbReference type="NCBI Taxonomy" id="936078"/>
    <lineage>
        <taxon>Eukaryota</taxon>
        <taxon>Fungi</taxon>
        <taxon>Dikarya</taxon>
        <taxon>Ascomycota</taxon>
        <taxon>Pezizomycotina</taxon>
        <taxon>Sordariomycetes</taxon>
        <taxon>Hypocreomycetidae</taxon>
        <taxon>Glomerellales</taxon>
        <taxon>Plectosphaerellaceae</taxon>
        <taxon>Plectosphaerella</taxon>
    </lineage>
</organism>
<accession>A0A9P9A4N3</accession>
<feature type="compositionally biased region" description="Polar residues" evidence="3">
    <location>
        <begin position="1080"/>
        <end position="1093"/>
    </location>
</feature>
<keyword evidence="4" id="KW-0472">Membrane</keyword>
<dbReference type="InterPro" id="IPR002110">
    <property type="entry name" value="Ankyrin_rpt"/>
</dbReference>
<evidence type="ECO:0000256" key="4">
    <source>
        <dbReference type="SAM" id="Phobius"/>
    </source>
</evidence>
<reference evidence="7" key="1">
    <citation type="journal article" date="2021" name="Nat. Commun.">
        <title>Genetic determinants of endophytism in the Arabidopsis root mycobiome.</title>
        <authorList>
            <person name="Mesny F."/>
            <person name="Miyauchi S."/>
            <person name="Thiergart T."/>
            <person name="Pickel B."/>
            <person name="Atanasova L."/>
            <person name="Karlsson M."/>
            <person name="Huettel B."/>
            <person name="Barry K.W."/>
            <person name="Haridas S."/>
            <person name="Chen C."/>
            <person name="Bauer D."/>
            <person name="Andreopoulos W."/>
            <person name="Pangilinan J."/>
            <person name="LaButti K."/>
            <person name="Riley R."/>
            <person name="Lipzen A."/>
            <person name="Clum A."/>
            <person name="Drula E."/>
            <person name="Henrissat B."/>
            <person name="Kohler A."/>
            <person name="Grigoriev I.V."/>
            <person name="Martin F.M."/>
            <person name="Hacquard S."/>
        </authorList>
    </citation>
    <scope>NUCLEOTIDE SEQUENCE</scope>
    <source>
        <strain evidence="7">MPI-SDFR-AT-0117</strain>
    </source>
</reference>
<feature type="region of interest" description="Disordered" evidence="3">
    <location>
        <begin position="1015"/>
        <end position="1043"/>
    </location>
</feature>
<comment type="caution">
    <text evidence="7">The sequence shown here is derived from an EMBL/GenBank/DDBJ whole genome shotgun (WGS) entry which is preliminary data.</text>
</comment>
<dbReference type="PROSITE" id="PS50297">
    <property type="entry name" value="ANK_REP_REGION"/>
    <property type="match status" value="3"/>
</dbReference>
<evidence type="ECO:0000256" key="3">
    <source>
        <dbReference type="SAM" id="MobiDB-lite"/>
    </source>
</evidence>
<dbReference type="PANTHER" id="PTHR10622:SF10">
    <property type="entry name" value="HET DOMAIN-CONTAINING PROTEIN"/>
    <property type="match status" value="1"/>
</dbReference>
<dbReference type="InterPro" id="IPR036770">
    <property type="entry name" value="Ankyrin_rpt-contain_sf"/>
</dbReference>
<evidence type="ECO:0000259" key="6">
    <source>
        <dbReference type="Pfam" id="PF26640"/>
    </source>
</evidence>
<evidence type="ECO:0000313" key="7">
    <source>
        <dbReference type="EMBL" id="KAH6662422.1"/>
    </source>
</evidence>
<keyword evidence="2" id="KW-0175">Coiled coil</keyword>
<feature type="compositionally biased region" description="Pro residues" evidence="3">
    <location>
        <begin position="1132"/>
        <end position="1141"/>
    </location>
</feature>
<feature type="coiled-coil region" evidence="2">
    <location>
        <begin position="572"/>
        <end position="613"/>
    </location>
</feature>
<evidence type="ECO:0000259" key="5">
    <source>
        <dbReference type="Pfam" id="PF06985"/>
    </source>
</evidence>